<reference evidence="3 4" key="1">
    <citation type="submission" date="2018-01" db="EMBL/GenBank/DDBJ databases">
        <title>Harnessing the power of phylogenomics to disentangle the directionality and signatures of interkingdom host jumping in the parasitic fungal genus Tolypocladium.</title>
        <authorList>
            <person name="Quandt C.A."/>
            <person name="Patterson W."/>
            <person name="Spatafora J.W."/>
        </authorList>
    </citation>
    <scope>NUCLEOTIDE SEQUENCE [LARGE SCALE GENOMIC DNA]</scope>
    <source>
        <strain evidence="3 4">NRBC 100945</strain>
    </source>
</reference>
<dbReference type="InterPro" id="IPR056041">
    <property type="entry name" value="DUF7624"/>
</dbReference>
<feature type="region of interest" description="Disordered" evidence="1">
    <location>
        <begin position="144"/>
        <end position="229"/>
    </location>
</feature>
<name>A0A2S4KRD0_9HYPO</name>
<organism evidence="3 4">
    <name type="scientific">Tolypocladium paradoxum</name>
    <dbReference type="NCBI Taxonomy" id="94208"/>
    <lineage>
        <taxon>Eukaryota</taxon>
        <taxon>Fungi</taxon>
        <taxon>Dikarya</taxon>
        <taxon>Ascomycota</taxon>
        <taxon>Pezizomycotina</taxon>
        <taxon>Sordariomycetes</taxon>
        <taxon>Hypocreomycetidae</taxon>
        <taxon>Hypocreales</taxon>
        <taxon>Ophiocordycipitaceae</taxon>
        <taxon>Tolypocladium</taxon>
    </lineage>
</organism>
<keyword evidence="4" id="KW-1185">Reference proteome</keyword>
<dbReference type="OrthoDB" id="5230484at2759"/>
<evidence type="ECO:0000259" key="2">
    <source>
        <dbReference type="Pfam" id="PF24616"/>
    </source>
</evidence>
<feature type="compositionally biased region" description="Basic and acidic residues" evidence="1">
    <location>
        <begin position="510"/>
        <end position="525"/>
    </location>
</feature>
<feature type="region of interest" description="Disordered" evidence="1">
    <location>
        <begin position="1"/>
        <end position="53"/>
    </location>
</feature>
<feature type="compositionally biased region" description="Polar residues" evidence="1">
    <location>
        <begin position="144"/>
        <end position="160"/>
    </location>
</feature>
<feature type="compositionally biased region" description="Low complexity" evidence="1">
    <location>
        <begin position="569"/>
        <end position="596"/>
    </location>
</feature>
<evidence type="ECO:0000313" key="4">
    <source>
        <dbReference type="Proteomes" id="UP000237481"/>
    </source>
</evidence>
<gene>
    <name evidence="3" type="ORF">TPAR_07045</name>
</gene>
<dbReference type="Pfam" id="PF24616">
    <property type="entry name" value="DUF7624"/>
    <property type="match status" value="1"/>
</dbReference>
<accession>A0A2S4KRD0</accession>
<feature type="compositionally biased region" description="Polar residues" evidence="1">
    <location>
        <begin position="480"/>
        <end position="495"/>
    </location>
</feature>
<evidence type="ECO:0000313" key="3">
    <source>
        <dbReference type="EMBL" id="POR32743.1"/>
    </source>
</evidence>
<comment type="caution">
    <text evidence="3">The sequence shown here is derived from an EMBL/GenBank/DDBJ whole genome shotgun (WGS) entry which is preliminary data.</text>
</comment>
<proteinExistence type="predicted"/>
<dbReference type="Proteomes" id="UP000237481">
    <property type="component" value="Unassembled WGS sequence"/>
</dbReference>
<evidence type="ECO:0000256" key="1">
    <source>
        <dbReference type="SAM" id="MobiDB-lite"/>
    </source>
</evidence>
<feature type="compositionally biased region" description="Low complexity" evidence="1">
    <location>
        <begin position="220"/>
        <end position="229"/>
    </location>
</feature>
<dbReference type="AlphaFoldDB" id="A0A2S4KRD0"/>
<feature type="region of interest" description="Disordered" evidence="1">
    <location>
        <begin position="471"/>
        <end position="596"/>
    </location>
</feature>
<feature type="domain" description="DUF7624" evidence="2">
    <location>
        <begin position="591"/>
        <end position="728"/>
    </location>
</feature>
<dbReference type="EMBL" id="PKSG01000806">
    <property type="protein sequence ID" value="POR32743.1"/>
    <property type="molecule type" value="Genomic_DNA"/>
</dbReference>
<sequence>MALEAPLRSSTGHLQFPFTKQGDMSAPSEADGLRSPFRVVSSPPPATDSASLRPNFINRVSSNSMHILSPSDIVGPSPVTSNGTETTEIEDDASEEVYQAHTTDVDAAHRSELLMLTTNLPETVRQSNSEEAVSVIHAPESFTSWTSTEPTAQASQPSDRSSPKADRSSSATLAGTPHKSPPHPPRPLLSTDVKPVRYSIDSATPRAQDLQDMLGDSSRLRSSSTSSLESAYHQPPCCAICTDNGAEIDEQTEAEGDYDDDDEYSRVPPMRQADDEITALRTALHECWTLCNTLANLSSIHRARVFNNSGTPDAHEKAWKSCWKLCQRLYDNQDEDTGSLNVRLNLDLCRDFCQALFDIRQRKDETNDSVLRVSFELNNHLYSAQDSRNLPEQFRERTLDFYITLCHRLMKQRSELAEETDQLLSACWSMAEMLFSLRQNRRDGRPPDEELLGSAVQACWDLSDIFRDGWTQIRPDRNTPRPSQTSFFPQQSADQTGRESRQSNRSSLHSKRESVKSSHQEERPRQPPPVPETPVTEFEDTPISPESRSPQMPNIMVLGPTSDGGRGGRWSSNASNMSSYSRTSNRTSSTATTTTATEDPNIVRSKVLVVRAAMNLGFDREAITDPKAGAVALQNFVQGLPTGSFGSLPSHATLLQQYKNSVLTDAFLPRSHALPVRGKRVSAQDMAKSVQAVSSSSPRYSYLRELFKFVFQFSIDEVESRRNVTIAV</sequence>
<dbReference type="STRING" id="94208.A0A2S4KRD0"/>
<protein>
    <recommendedName>
        <fullName evidence="2">DUF7624 domain-containing protein</fullName>
    </recommendedName>
</protein>